<dbReference type="Gene3D" id="1.10.340.70">
    <property type="match status" value="1"/>
</dbReference>
<keyword evidence="2" id="KW-0808">Transferase</keyword>
<evidence type="ECO:0000256" key="5">
    <source>
        <dbReference type="ARBA" id="ARBA00022759"/>
    </source>
</evidence>
<dbReference type="STRING" id="1965070.A0A3S3RK81"/>
<feature type="non-terminal residue" evidence="9">
    <location>
        <position position="1"/>
    </location>
</feature>
<dbReference type="GO" id="GO:0042575">
    <property type="term" value="C:DNA polymerase complex"/>
    <property type="evidence" value="ECO:0007669"/>
    <property type="project" value="UniProtKB-ARBA"/>
</dbReference>
<comment type="caution">
    <text evidence="9">The sequence shown here is derived from an EMBL/GenBank/DDBJ whole genome shotgun (WGS) entry which is preliminary data.</text>
</comment>
<dbReference type="InterPro" id="IPR043502">
    <property type="entry name" value="DNA/RNA_pol_sf"/>
</dbReference>
<dbReference type="FunFam" id="3.30.420.10:FF:000032">
    <property type="entry name" value="Retrovirus-related Pol polyprotein from transposon 297-like Protein"/>
    <property type="match status" value="1"/>
</dbReference>
<keyword evidence="10" id="KW-1185">Reference proteome</keyword>
<dbReference type="PANTHER" id="PTHR37984:SF5">
    <property type="entry name" value="PROTEIN NYNRIN-LIKE"/>
    <property type="match status" value="1"/>
</dbReference>
<evidence type="ECO:0000259" key="8">
    <source>
        <dbReference type="PROSITE" id="PS50994"/>
    </source>
</evidence>
<dbReference type="GO" id="GO:0003964">
    <property type="term" value="F:RNA-directed DNA polymerase activity"/>
    <property type="evidence" value="ECO:0007669"/>
    <property type="project" value="UniProtKB-KW"/>
</dbReference>
<dbReference type="OrthoDB" id="6514696at2759"/>
<dbReference type="InterPro" id="IPR001584">
    <property type="entry name" value="Integrase_cat-core"/>
</dbReference>
<organism evidence="9 10">
    <name type="scientific">Dinothrombium tinctorium</name>
    <dbReference type="NCBI Taxonomy" id="1965070"/>
    <lineage>
        <taxon>Eukaryota</taxon>
        <taxon>Metazoa</taxon>
        <taxon>Ecdysozoa</taxon>
        <taxon>Arthropoda</taxon>
        <taxon>Chelicerata</taxon>
        <taxon>Arachnida</taxon>
        <taxon>Acari</taxon>
        <taxon>Acariformes</taxon>
        <taxon>Trombidiformes</taxon>
        <taxon>Prostigmata</taxon>
        <taxon>Anystina</taxon>
        <taxon>Parasitengona</taxon>
        <taxon>Trombidioidea</taxon>
        <taxon>Trombidiidae</taxon>
        <taxon>Dinothrombium</taxon>
    </lineage>
</organism>
<evidence type="ECO:0000313" key="9">
    <source>
        <dbReference type="EMBL" id="RWS00893.1"/>
    </source>
</evidence>
<dbReference type="SUPFAM" id="SSF56672">
    <property type="entry name" value="DNA/RNA polymerases"/>
    <property type="match status" value="1"/>
</dbReference>
<keyword evidence="3" id="KW-0548">Nucleotidyltransferase</keyword>
<dbReference type="SUPFAM" id="SSF53098">
    <property type="entry name" value="Ribonuclease H-like"/>
    <property type="match status" value="1"/>
</dbReference>
<evidence type="ECO:0000313" key="10">
    <source>
        <dbReference type="Proteomes" id="UP000285301"/>
    </source>
</evidence>
<evidence type="ECO:0000256" key="1">
    <source>
        <dbReference type="ARBA" id="ARBA00012493"/>
    </source>
</evidence>
<dbReference type="Pfam" id="PF17921">
    <property type="entry name" value="Integrase_H2C2"/>
    <property type="match status" value="1"/>
</dbReference>
<evidence type="ECO:0000256" key="2">
    <source>
        <dbReference type="ARBA" id="ARBA00022679"/>
    </source>
</evidence>
<dbReference type="Pfam" id="PF17917">
    <property type="entry name" value="RT_RNaseH"/>
    <property type="match status" value="1"/>
</dbReference>
<keyword evidence="6" id="KW-0378">Hydrolase</keyword>
<dbReference type="PANTHER" id="PTHR37984">
    <property type="entry name" value="PROTEIN CBG26694"/>
    <property type="match status" value="1"/>
</dbReference>
<dbReference type="InterPro" id="IPR036397">
    <property type="entry name" value="RNaseH_sf"/>
</dbReference>
<dbReference type="PROSITE" id="PS50994">
    <property type="entry name" value="INTEGRASE"/>
    <property type="match status" value="1"/>
</dbReference>
<dbReference type="GO" id="GO:0004519">
    <property type="term" value="F:endonuclease activity"/>
    <property type="evidence" value="ECO:0007669"/>
    <property type="project" value="UniProtKB-KW"/>
</dbReference>
<dbReference type="AlphaFoldDB" id="A0A3S3RK81"/>
<proteinExistence type="predicted"/>
<name>A0A3S3RK81_9ACAR</name>
<evidence type="ECO:0000256" key="7">
    <source>
        <dbReference type="ARBA" id="ARBA00022918"/>
    </source>
</evidence>
<sequence>HELAPLYELLATAKKKWKWTEELEIAFNKAKELISNASLLVHLKPEAQLRLVTDASNLQVGAVLQQEENGEWAPLAFFSKKIKPAETRYSTFDRELLAIYLGIKHFKHLLEGREFHILTDHKPLTHIFTSKSDRTSSRQARHISLISEFTTDIRYIKGVDNCIADALSRSEISSLELTNFSELAKAQKEDKEFQQFKNSKTNCKFKLVTVPGSTVELFCDVSSANVRPYLPDQYRKLAFNQLHKLSHPGVTGTQKLVTSRYIWPAMKKDIKDWTQECIQCQRSKINRHIKSQIENFPLSKTRFDHVHIDILGPFPPSQGNRYLLTCVDRFTRWPEAIPMPDIRAETVARTLVSGWIARFGIPSTLTTDRGTQFESSLHAEMLRLFGIKRIRTTAYHPAANGMVERFHRQLKSALKAKEQREEWADHLPLVLLGIRSTYKEPIKSTSAELVYGTSLCLPGQFFSNNANITEYPYVQSLKQAMHNIRASMTSHNNKDLFYTPSKIFESEYVFIRRDYVRKPLEQPYEGPYKVIAKNKKHFKIEVEGKHETISIDRLKPSFIETSKTTTSKDKIENWSTETKTSINYNQNDSPRKSSLKTTRSGRIIKQPVRFCIERTRRG</sequence>
<dbReference type="EMBL" id="NCKU01010272">
    <property type="protein sequence ID" value="RWS00893.1"/>
    <property type="molecule type" value="Genomic_DNA"/>
</dbReference>
<dbReference type="Pfam" id="PF00665">
    <property type="entry name" value="rve"/>
    <property type="match status" value="1"/>
</dbReference>
<evidence type="ECO:0000256" key="3">
    <source>
        <dbReference type="ARBA" id="ARBA00022695"/>
    </source>
</evidence>
<dbReference type="InterPro" id="IPR012337">
    <property type="entry name" value="RNaseH-like_sf"/>
</dbReference>
<dbReference type="GO" id="GO:0015074">
    <property type="term" value="P:DNA integration"/>
    <property type="evidence" value="ECO:0007669"/>
    <property type="project" value="InterPro"/>
</dbReference>
<dbReference type="InterPro" id="IPR041588">
    <property type="entry name" value="Integrase_H2C2"/>
</dbReference>
<accession>A0A3S3RK81</accession>
<reference evidence="9 10" key="1">
    <citation type="journal article" date="2018" name="Gigascience">
        <title>Genomes of trombidid mites reveal novel predicted allergens and laterally-transferred genes associated with secondary metabolism.</title>
        <authorList>
            <person name="Dong X."/>
            <person name="Chaisiri K."/>
            <person name="Xia D."/>
            <person name="Armstrong S.D."/>
            <person name="Fang Y."/>
            <person name="Donnelly M.J."/>
            <person name="Kadowaki T."/>
            <person name="McGarry J.W."/>
            <person name="Darby A.C."/>
            <person name="Makepeace B.L."/>
        </authorList>
    </citation>
    <scope>NUCLEOTIDE SEQUENCE [LARGE SCALE GENOMIC DNA]</scope>
    <source>
        <strain evidence="9">UoL-WK</strain>
    </source>
</reference>
<evidence type="ECO:0000256" key="4">
    <source>
        <dbReference type="ARBA" id="ARBA00022722"/>
    </source>
</evidence>
<gene>
    <name evidence="9" type="ORF">B4U79_06087</name>
</gene>
<dbReference type="Proteomes" id="UP000285301">
    <property type="component" value="Unassembled WGS sequence"/>
</dbReference>
<dbReference type="FunFam" id="3.10.20.370:FF:000001">
    <property type="entry name" value="Retrovirus-related Pol polyprotein from transposon 17.6-like protein"/>
    <property type="match status" value="1"/>
</dbReference>
<feature type="non-terminal residue" evidence="9">
    <location>
        <position position="618"/>
    </location>
</feature>
<dbReference type="Gene3D" id="3.10.20.370">
    <property type="match status" value="1"/>
</dbReference>
<keyword evidence="4" id="KW-0540">Nuclease</keyword>
<dbReference type="InterPro" id="IPR041373">
    <property type="entry name" value="RT_RNaseH"/>
</dbReference>
<evidence type="ECO:0000256" key="6">
    <source>
        <dbReference type="ARBA" id="ARBA00022801"/>
    </source>
</evidence>
<dbReference type="CDD" id="cd09274">
    <property type="entry name" value="RNase_HI_RT_Ty3"/>
    <property type="match status" value="1"/>
</dbReference>
<dbReference type="Gene3D" id="3.30.420.10">
    <property type="entry name" value="Ribonuclease H-like superfamily/Ribonuclease H"/>
    <property type="match status" value="1"/>
</dbReference>
<dbReference type="InterPro" id="IPR050951">
    <property type="entry name" value="Retrovirus_Pol_polyprotein"/>
</dbReference>
<feature type="domain" description="Integrase catalytic" evidence="8">
    <location>
        <begin position="293"/>
        <end position="466"/>
    </location>
</feature>
<dbReference type="GO" id="GO:0016787">
    <property type="term" value="F:hydrolase activity"/>
    <property type="evidence" value="ECO:0007669"/>
    <property type="project" value="UniProtKB-KW"/>
</dbReference>
<dbReference type="EC" id="2.7.7.49" evidence="1"/>
<dbReference type="GO" id="GO:0003676">
    <property type="term" value="F:nucleic acid binding"/>
    <property type="evidence" value="ECO:0007669"/>
    <property type="project" value="InterPro"/>
</dbReference>
<keyword evidence="7" id="KW-0695">RNA-directed DNA polymerase</keyword>
<keyword evidence="5" id="KW-0255">Endonuclease</keyword>
<protein>
    <recommendedName>
        <fullName evidence="1">RNA-directed DNA polymerase</fullName>
        <ecNumber evidence="1">2.7.7.49</ecNumber>
    </recommendedName>
</protein>